<organism evidence="2 3">
    <name type="scientific">Dryococelus australis</name>
    <dbReference type="NCBI Taxonomy" id="614101"/>
    <lineage>
        <taxon>Eukaryota</taxon>
        <taxon>Metazoa</taxon>
        <taxon>Ecdysozoa</taxon>
        <taxon>Arthropoda</taxon>
        <taxon>Hexapoda</taxon>
        <taxon>Insecta</taxon>
        <taxon>Pterygota</taxon>
        <taxon>Neoptera</taxon>
        <taxon>Polyneoptera</taxon>
        <taxon>Phasmatodea</taxon>
        <taxon>Verophasmatodea</taxon>
        <taxon>Anareolatae</taxon>
        <taxon>Phasmatidae</taxon>
        <taxon>Eurycanthinae</taxon>
        <taxon>Dryococelus</taxon>
    </lineage>
</organism>
<gene>
    <name evidence="2" type="ORF">PR048_025400</name>
</gene>
<evidence type="ECO:0000313" key="2">
    <source>
        <dbReference type="EMBL" id="KAJ8874540.1"/>
    </source>
</evidence>
<dbReference type="EMBL" id="JARBHB010000010">
    <property type="protein sequence ID" value="KAJ8874540.1"/>
    <property type="molecule type" value="Genomic_DNA"/>
</dbReference>
<evidence type="ECO:0000313" key="3">
    <source>
        <dbReference type="Proteomes" id="UP001159363"/>
    </source>
</evidence>
<dbReference type="Proteomes" id="UP001159363">
    <property type="component" value="Chromosome 9"/>
</dbReference>
<reference evidence="2 3" key="1">
    <citation type="submission" date="2023-02" db="EMBL/GenBank/DDBJ databases">
        <title>LHISI_Scaffold_Assembly.</title>
        <authorList>
            <person name="Stuart O.P."/>
            <person name="Cleave R."/>
            <person name="Magrath M.J.L."/>
            <person name="Mikheyev A.S."/>
        </authorList>
    </citation>
    <scope>NUCLEOTIDE SEQUENCE [LARGE SCALE GENOMIC DNA]</scope>
    <source>
        <strain evidence="2">Daus_M_001</strain>
        <tissue evidence="2">Leg muscle</tissue>
    </source>
</reference>
<accession>A0ABQ9GR52</accession>
<feature type="region of interest" description="Disordered" evidence="1">
    <location>
        <begin position="763"/>
        <end position="787"/>
    </location>
</feature>
<protein>
    <submittedName>
        <fullName evidence="2">Uncharacterized protein</fullName>
    </submittedName>
</protein>
<proteinExistence type="predicted"/>
<comment type="caution">
    <text evidence="2">The sequence shown here is derived from an EMBL/GenBank/DDBJ whole genome shotgun (WGS) entry which is preliminary data.</text>
</comment>
<name>A0ABQ9GR52_9NEOP</name>
<keyword evidence="3" id="KW-1185">Reference proteome</keyword>
<sequence length="803" mass="88811">MQLSWMRCEVVTASDSSLLCSEERAAHSGSGAGVATPLFARSSGVCKHTRTSVNASSCLRRSHLPNTAEYSLPPRYDGNIAHLARRSDEALGVRVSVARITLSLLDLGRAIRRFVRKSEDGVDTTPLGVAVVLSLRYFSTCPEERLPFVVPGNNTHASPFCTALSAWRCTRFTVRTASPRMRPTFSLPAARMNSGKLRVARYPQSHAHVLLCVVAYLFSSRNLELPLLAINPRILNASNVTALLLGDRAISEQVTRVSNISITRKAARASTAGREFEFGNSSSKEQLTHMFHLSRIIYSRSKQEIEYEGKIGVPSAFEAEKIGSDKGDIAMRKCAIATSRKVLNWRAVFSSCCVWLWESKSRPNHFTGGKSAAGSKNPPTRGIVRHYSQLRKSGVIRSGIKPGSPSWKASRLTAQPTWSPRIIFHLKTGQFSAIFRVHSGIVVPSRASRYGGKRLTASGAEHRYPYVRKTHYTLPLTGTYAVHYLGFTLYEMVLLADFIVVQSILVVFHSSRALFPPPLWRSLVLDEDKTKRILHKTYGLKHEAVSTVYLNHKLPNRKSGPSQEKQNAKGLCTGNKASEKQLLKTNTTTNKKICNNSVCRRVFSGISHFPSPCIPTLIHAHLASLSSILNNSKADSHPPSRIYRSFAKGSISEEYGKNSINPRLRAGICLKSRLNLSTLQLHSKDTRSLALFIRRGGLVRRSDAGYLPESHGEGLWRRKAGQSLFTEIRTLGERKAWEWASMGDSAPARCGDRVTSSIGAMHLRGPVGTHERGSARNSPAASERGEKLRRAVELLQSTWRPLS</sequence>
<evidence type="ECO:0000256" key="1">
    <source>
        <dbReference type="SAM" id="MobiDB-lite"/>
    </source>
</evidence>